<organism evidence="1 2">
    <name type="scientific">Phycomyces blakesleeanus (strain ATCC 8743b / DSM 1359 / FGSC 10004 / NBRC 33097 / NRRL 1555)</name>
    <dbReference type="NCBI Taxonomy" id="763407"/>
    <lineage>
        <taxon>Eukaryota</taxon>
        <taxon>Fungi</taxon>
        <taxon>Fungi incertae sedis</taxon>
        <taxon>Mucoromycota</taxon>
        <taxon>Mucoromycotina</taxon>
        <taxon>Mucoromycetes</taxon>
        <taxon>Mucorales</taxon>
        <taxon>Phycomycetaceae</taxon>
        <taxon>Phycomyces</taxon>
    </lineage>
</organism>
<dbReference type="STRING" id="763407.A0A162UGE2"/>
<dbReference type="Proteomes" id="UP000077315">
    <property type="component" value="Unassembled WGS sequence"/>
</dbReference>
<evidence type="ECO:0008006" key="3">
    <source>
        <dbReference type="Google" id="ProtNLM"/>
    </source>
</evidence>
<dbReference type="GeneID" id="28992103"/>
<name>A0A162UGE2_PHYB8</name>
<dbReference type="InterPro" id="IPR036397">
    <property type="entry name" value="RNaseH_sf"/>
</dbReference>
<accession>A0A162UGE2</accession>
<dbReference type="EMBL" id="KV440978">
    <property type="protein sequence ID" value="OAD75003.1"/>
    <property type="molecule type" value="Genomic_DNA"/>
</dbReference>
<dbReference type="AlphaFoldDB" id="A0A162UGE2"/>
<reference evidence="2" key="1">
    <citation type="submission" date="2015-06" db="EMBL/GenBank/DDBJ databases">
        <title>Expansion of signal transduction pathways in fungi by whole-genome duplication.</title>
        <authorList>
            <consortium name="DOE Joint Genome Institute"/>
            <person name="Corrochano L.M."/>
            <person name="Kuo A."/>
            <person name="Marcet-Houben M."/>
            <person name="Polaino S."/>
            <person name="Salamov A."/>
            <person name="Villalobos J.M."/>
            <person name="Alvarez M.I."/>
            <person name="Avalos J."/>
            <person name="Benito E.P."/>
            <person name="Benoit I."/>
            <person name="Burger G."/>
            <person name="Camino L.P."/>
            <person name="Canovas D."/>
            <person name="Cerda-Olmedo E."/>
            <person name="Cheng J.-F."/>
            <person name="Dominguez A."/>
            <person name="Elias M."/>
            <person name="Eslava A.P."/>
            <person name="Glaser F."/>
            <person name="Grimwood J."/>
            <person name="Gutierrez G."/>
            <person name="Heitman J."/>
            <person name="Henrissat B."/>
            <person name="Iturriaga E.A."/>
            <person name="Lang B.F."/>
            <person name="Lavin J.L."/>
            <person name="Lee S."/>
            <person name="Li W."/>
            <person name="Lindquist E."/>
            <person name="Lopez-Garcia S."/>
            <person name="Luque E.M."/>
            <person name="Marcos A.T."/>
            <person name="Martin J."/>
            <person name="McCluskey K."/>
            <person name="Medina H.R."/>
            <person name="Miralles-Duran A."/>
            <person name="Miyazaki A."/>
            <person name="Munoz-Torres E."/>
            <person name="Oguiza J.A."/>
            <person name="Ohm R."/>
            <person name="Olmedo M."/>
            <person name="Orejas M."/>
            <person name="Ortiz-Castellanos L."/>
            <person name="Pisabarro A.G."/>
            <person name="Rodriguez-Romero J."/>
            <person name="Ruiz-Herrera J."/>
            <person name="Ruiz-Vazquez R."/>
            <person name="Sanz C."/>
            <person name="Schackwitz W."/>
            <person name="Schmutz J."/>
            <person name="Shahriari M."/>
            <person name="Shelest E."/>
            <person name="Silva-Franco F."/>
            <person name="Soanes D."/>
            <person name="Syed K."/>
            <person name="Tagua V.G."/>
            <person name="Talbot N.J."/>
            <person name="Thon M."/>
            <person name="De vries R.P."/>
            <person name="Wiebenga A."/>
            <person name="Yadav J.S."/>
            <person name="Braun E.L."/>
            <person name="Baker S."/>
            <person name="Garre V."/>
            <person name="Horwitz B."/>
            <person name="Torres-Martinez S."/>
            <person name="Idnurm A."/>
            <person name="Herrera-Estrella A."/>
            <person name="Gabaldon T."/>
            <person name="Grigoriev I.V."/>
        </authorList>
    </citation>
    <scope>NUCLEOTIDE SEQUENCE [LARGE SCALE GENOMIC DNA]</scope>
    <source>
        <strain evidence="2">NRRL 1555(-)</strain>
    </source>
</reference>
<sequence length="197" mass="22503">MKKKHCTFLPTASMGSRPAQIDERLTHRIIYAFLNEEFITTTQSERQLCGEGFAVKAPAIRTLLKASGFTCTLEPPPKQRLEFARNYINFTVDDWKCVVFSDECKGKTFPVRAGGHVMVWGCFSPRGHGELVKVNETMTSPKHVDVLEPTSSMKELWTRFRNEWDSIPEEMGQNLIASMQSRMHKCILKKGYLIAEK</sequence>
<dbReference type="Gene3D" id="3.30.420.10">
    <property type="entry name" value="Ribonuclease H-like superfamily/Ribonuclease H"/>
    <property type="match status" value="2"/>
</dbReference>
<dbReference type="VEuPathDB" id="FungiDB:PHYBLDRAFT_144355"/>
<gene>
    <name evidence="1" type="ORF">PHYBLDRAFT_144355</name>
</gene>
<dbReference type="RefSeq" id="XP_018293043.1">
    <property type="nucleotide sequence ID" value="XM_018431197.1"/>
</dbReference>
<keyword evidence="2" id="KW-1185">Reference proteome</keyword>
<evidence type="ECO:0000313" key="1">
    <source>
        <dbReference type="EMBL" id="OAD75003.1"/>
    </source>
</evidence>
<dbReference type="GO" id="GO:0003676">
    <property type="term" value="F:nucleic acid binding"/>
    <property type="evidence" value="ECO:0007669"/>
    <property type="project" value="InterPro"/>
</dbReference>
<evidence type="ECO:0000313" key="2">
    <source>
        <dbReference type="Proteomes" id="UP000077315"/>
    </source>
</evidence>
<protein>
    <recommendedName>
        <fullName evidence="3">Homeodomain-like DNA binding domain-containing transcription factor</fullName>
    </recommendedName>
</protein>
<proteinExistence type="predicted"/>
<dbReference type="OrthoDB" id="2205473at2759"/>
<dbReference type="InParanoid" id="A0A162UGE2"/>